<dbReference type="InterPro" id="IPR005761">
    <property type="entry name" value="UDP-N-AcMur-Glu-dNH2Pim_ligase"/>
</dbReference>
<feature type="domain" description="Mur ligase central" evidence="4">
    <location>
        <begin position="36"/>
        <end position="238"/>
    </location>
</feature>
<evidence type="ECO:0008006" key="7">
    <source>
        <dbReference type="Google" id="ProtNLM"/>
    </source>
</evidence>
<dbReference type="GO" id="GO:0071555">
    <property type="term" value="P:cell wall organization"/>
    <property type="evidence" value="ECO:0007669"/>
    <property type="project" value="UniProtKB-KW"/>
</dbReference>
<gene>
    <name evidence="5" type="ORF">A2961_02805</name>
</gene>
<reference evidence="5 6" key="1">
    <citation type="journal article" date="2016" name="Nat. Commun.">
        <title>Thousands of microbial genomes shed light on interconnected biogeochemical processes in an aquifer system.</title>
        <authorList>
            <person name="Anantharaman K."/>
            <person name="Brown C.T."/>
            <person name="Hug L.A."/>
            <person name="Sharon I."/>
            <person name="Castelle C.J."/>
            <person name="Probst A.J."/>
            <person name="Thomas B.C."/>
            <person name="Singh A."/>
            <person name="Wilkins M.J."/>
            <person name="Karaoz U."/>
            <person name="Brodie E.L."/>
            <person name="Williams K.H."/>
            <person name="Hubbard S.S."/>
            <person name="Banfield J.F."/>
        </authorList>
    </citation>
    <scope>NUCLEOTIDE SEQUENCE [LARGE SCALE GENOMIC DNA]</scope>
</reference>
<comment type="pathway">
    <text evidence="2">Cell wall biogenesis; peptidoglycan biosynthesis.</text>
</comment>
<dbReference type="Pfam" id="PF02875">
    <property type="entry name" value="Mur_ligase_C"/>
    <property type="match status" value="1"/>
</dbReference>
<dbReference type="GO" id="GO:0016881">
    <property type="term" value="F:acid-amino acid ligase activity"/>
    <property type="evidence" value="ECO:0007669"/>
    <property type="project" value="InterPro"/>
</dbReference>
<dbReference type="Proteomes" id="UP000177082">
    <property type="component" value="Unassembled WGS sequence"/>
</dbReference>
<dbReference type="GO" id="GO:0005737">
    <property type="term" value="C:cytoplasm"/>
    <property type="evidence" value="ECO:0007669"/>
    <property type="project" value="UniProtKB-SubCell"/>
</dbReference>
<dbReference type="UniPathway" id="UPA00219"/>
<evidence type="ECO:0000256" key="1">
    <source>
        <dbReference type="ARBA" id="ARBA00005898"/>
    </source>
</evidence>
<evidence type="ECO:0000313" key="6">
    <source>
        <dbReference type="Proteomes" id="UP000177082"/>
    </source>
</evidence>
<protein>
    <recommendedName>
        <fullName evidence="7">UDP-N-acetylmuramyl-tripeptide synthetase</fullName>
    </recommendedName>
</protein>
<dbReference type="InterPro" id="IPR004101">
    <property type="entry name" value="Mur_ligase_C"/>
</dbReference>
<feature type="domain" description="Mur ligase C-terminal" evidence="3">
    <location>
        <begin position="260"/>
        <end position="388"/>
    </location>
</feature>
<dbReference type="GO" id="GO:0051301">
    <property type="term" value="P:cell division"/>
    <property type="evidence" value="ECO:0007669"/>
    <property type="project" value="UniProtKB-KW"/>
</dbReference>
<dbReference type="NCBIfam" id="NF001126">
    <property type="entry name" value="PRK00139.1-4"/>
    <property type="match status" value="1"/>
</dbReference>
<evidence type="ECO:0000259" key="4">
    <source>
        <dbReference type="Pfam" id="PF08245"/>
    </source>
</evidence>
<keyword evidence="2" id="KW-0132">Cell division</keyword>
<evidence type="ECO:0000256" key="2">
    <source>
        <dbReference type="RuleBase" id="RU004135"/>
    </source>
</evidence>
<proteinExistence type="inferred from homology"/>
<organism evidence="5 6">
    <name type="scientific">Candidatus Woesebacteria bacterium RIFCSPLOWO2_01_FULL_39_21</name>
    <dbReference type="NCBI Taxonomy" id="1802519"/>
    <lineage>
        <taxon>Bacteria</taxon>
        <taxon>Candidatus Woeseibacteriota</taxon>
    </lineage>
</organism>
<dbReference type="SUPFAM" id="SSF53623">
    <property type="entry name" value="MurD-like peptide ligases, catalytic domain"/>
    <property type="match status" value="1"/>
</dbReference>
<keyword evidence="2" id="KW-0961">Cell wall biogenesis/degradation</keyword>
<dbReference type="Gene3D" id="3.40.1190.10">
    <property type="entry name" value="Mur-like, catalytic domain"/>
    <property type="match status" value="1"/>
</dbReference>
<comment type="subcellular location">
    <subcellularLocation>
        <location evidence="2">Cytoplasm</location>
    </subcellularLocation>
</comment>
<accession>A0A1F8BE85</accession>
<dbReference type="PANTHER" id="PTHR23135">
    <property type="entry name" value="MUR LIGASE FAMILY MEMBER"/>
    <property type="match status" value="1"/>
</dbReference>
<dbReference type="Gene3D" id="3.90.190.20">
    <property type="entry name" value="Mur ligase, C-terminal domain"/>
    <property type="match status" value="1"/>
</dbReference>
<name>A0A1F8BE85_9BACT</name>
<dbReference type="PANTHER" id="PTHR23135:SF4">
    <property type="entry name" value="UDP-N-ACETYLMURAMOYL-L-ALANYL-D-GLUTAMATE--2,6-DIAMINOPIMELATE LIGASE MURE HOMOLOG, CHLOROPLASTIC"/>
    <property type="match status" value="1"/>
</dbReference>
<comment type="similarity">
    <text evidence="1">Belongs to the MurCDEF family. MurE subfamily.</text>
</comment>
<dbReference type="GO" id="GO:0005524">
    <property type="term" value="F:ATP binding"/>
    <property type="evidence" value="ECO:0007669"/>
    <property type="project" value="InterPro"/>
</dbReference>
<dbReference type="InterPro" id="IPR036615">
    <property type="entry name" value="Mur_ligase_C_dom_sf"/>
</dbReference>
<evidence type="ECO:0000313" key="5">
    <source>
        <dbReference type="EMBL" id="OGM61969.1"/>
    </source>
</evidence>
<dbReference type="GO" id="GO:0008360">
    <property type="term" value="P:regulation of cell shape"/>
    <property type="evidence" value="ECO:0007669"/>
    <property type="project" value="UniProtKB-KW"/>
</dbReference>
<dbReference type="NCBIfam" id="TIGR01085">
    <property type="entry name" value="murE"/>
    <property type="match status" value="1"/>
</dbReference>
<keyword evidence="2" id="KW-0131">Cell cycle</keyword>
<dbReference type="EMBL" id="MGHF01000030">
    <property type="protein sequence ID" value="OGM61969.1"/>
    <property type="molecule type" value="Genomic_DNA"/>
</dbReference>
<keyword evidence="2" id="KW-0573">Peptidoglycan synthesis</keyword>
<dbReference type="InterPro" id="IPR013221">
    <property type="entry name" value="Mur_ligase_cen"/>
</dbReference>
<dbReference type="STRING" id="1802519.A2961_02805"/>
<dbReference type="AlphaFoldDB" id="A0A1F8BE85"/>
<sequence length="421" mass="47308">MTRFPQSFKRIAHKIKGDFASYYFGQPSKKLKFIGVTGTDGKSTTATLIYWIIREANKKVGLITTLGAKIGDKNYDTGFHVTTPEPIALQKFLSKMVKAGCKYAVLEVTSHGLDQSRVAGINFDVGVLTNITHEHLDYHKTWQNYRNAKALLFKEVKTAVLNRDDSSFDFIVGKISKNATIISYAIDRSNVDYFATHIDFAKDVSSITLEVKEKLIYLKTSLPGLYNVSNTLAAVAACRNLGIEWKDIKKALSSFKPLEGRLEKVNNKKGFGVYIDFAHTPNALEKVLCLVRKSSKGRVIAIFGCAGERDIQKRPMMGHISSEFADVSVFTAEDPRSEDVNKIIMEIEQGVRNRKTKIYKIPDRGRAIWYAINKIAQRGDTVVICGKGHEKSMAYKNVEYPWSDRKAVRFALEGKALKLKK</sequence>
<dbReference type="GO" id="GO:0009252">
    <property type="term" value="P:peptidoglycan biosynthetic process"/>
    <property type="evidence" value="ECO:0007669"/>
    <property type="project" value="UniProtKB-UniPathway"/>
</dbReference>
<keyword evidence="2" id="KW-0133">Cell shape</keyword>
<dbReference type="Pfam" id="PF08245">
    <property type="entry name" value="Mur_ligase_M"/>
    <property type="match status" value="1"/>
</dbReference>
<dbReference type="InterPro" id="IPR036565">
    <property type="entry name" value="Mur-like_cat_sf"/>
</dbReference>
<evidence type="ECO:0000259" key="3">
    <source>
        <dbReference type="Pfam" id="PF02875"/>
    </source>
</evidence>
<comment type="caution">
    <text evidence="5">The sequence shown here is derived from an EMBL/GenBank/DDBJ whole genome shotgun (WGS) entry which is preliminary data.</text>
</comment>
<dbReference type="SUPFAM" id="SSF53244">
    <property type="entry name" value="MurD-like peptide ligases, peptide-binding domain"/>
    <property type="match status" value="1"/>
</dbReference>